<dbReference type="InterPro" id="IPR003593">
    <property type="entry name" value="AAA+_ATPase"/>
</dbReference>
<dbReference type="PANTHER" id="PTHR42855">
    <property type="entry name" value="ABC TRANSPORTER ATP-BINDING SUBUNIT"/>
    <property type="match status" value="1"/>
</dbReference>
<organism evidence="5 6">
    <name type="scientific">Candidatus Wallbacteria bacterium GWC2_49_35</name>
    <dbReference type="NCBI Taxonomy" id="1817813"/>
    <lineage>
        <taxon>Bacteria</taxon>
        <taxon>Candidatus Walliibacteriota</taxon>
    </lineage>
</organism>
<dbReference type="PROSITE" id="PS50893">
    <property type="entry name" value="ABC_TRANSPORTER_2"/>
    <property type="match status" value="2"/>
</dbReference>
<dbReference type="Proteomes" id="UP000178735">
    <property type="component" value="Unassembled WGS sequence"/>
</dbReference>
<dbReference type="InterPro" id="IPR003439">
    <property type="entry name" value="ABC_transporter-like_ATP-bd"/>
</dbReference>
<dbReference type="STRING" id="1817813.A2008_05660"/>
<evidence type="ECO:0000259" key="4">
    <source>
        <dbReference type="PROSITE" id="PS50893"/>
    </source>
</evidence>
<evidence type="ECO:0000256" key="2">
    <source>
        <dbReference type="ARBA" id="ARBA00022840"/>
    </source>
</evidence>
<dbReference type="Gene3D" id="3.40.50.300">
    <property type="entry name" value="P-loop containing nucleotide triphosphate hydrolases"/>
    <property type="match status" value="3"/>
</dbReference>
<dbReference type="CDD" id="cd03221">
    <property type="entry name" value="ABCF_EF-3"/>
    <property type="match status" value="2"/>
</dbReference>
<comment type="caution">
    <text evidence="5">The sequence shown here is derived from an EMBL/GenBank/DDBJ whole genome shotgun (WGS) entry which is preliminary data.</text>
</comment>
<dbReference type="GO" id="GO:0016887">
    <property type="term" value="F:ATP hydrolysis activity"/>
    <property type="evidence" value="ECO:0007669"/>
    <property type="project" value="InterPro"/>
</dbReference>
<feature type="compositionally biased region" description="Basic and acidic residues" evidence="3">
    <location>
        <begin position="229"/>
        <end position="240"/>
    </location>
</feature>
<gene>
    <name evidence="5" type="ORF">A2008_05660</name>
</gene>
<dbReference type="InterPro" id="IPR051309">
    <property type="entry name" value="ABCF_ATPase"/>
</dbReference>
<feature type="domain" description="ABC transporter" evidence="4">
    <location>
        <begin position="17"/>
        <end position="211"/>
    </location>
</feature>
<evidence type="ECO:0000256" key="1">
    <source>
        <dbReference type="ARBA" id="ARBA00022741"/>
    </source>
</evidence>
<proteinExistence type="predicted"/>
<evidence type="ECO:0000313" key="5">
    <source>
        <dbReference type="EMBL" id="OGM06385.1"/>
    </source>
</evidence>
<feature type="region of interest" description="Disordered" evidence="3">
    <location>
        <begin position="229"/>
        <end position="249"/>
    </location>
</feature>
<keyword evidence="2" id="KW-0067">ATP-binding</keyword>
<reference evidence="5 6" key="1">
    <citation type="journal article" date="2016" name="Nat. Commun.">
        <title>Thousands of microbial genomes shed light on interconnected biogeochemical processes in an aquifer system.</title>
        <authorList>
            <person name="Anantharaman K."/>
            <person name="Brown C.T."/>
            <person name="Hug L.A."/>
            <person name="Sharon I."/>
            <person name="Castelle C.J."/>
            <person name="Probst A.J."/>
            <person name="Thomas B.C."/>
            <person name="Singh A."/>
            <person name="Wilkins M.J."/>
            <person name="Karaoz U."/>
            <person name="Brodie E.L."/>
            <person name="Williams K.H."/>
            <person name="Hubbard S.S."/>
            <person name="Banfield J.F."/>
        </authorList>
    </citation>
    <scope>NUCLEOTIDE SEQUENCE [LARGE SCALE GENOMIC DNA]</scope>
</reference>
<dbReference type="Pfam" id="PF00005">
    <property type="entry name" value="ABC_tran"/>
    <property type="match status" value="2"/>
</dbReference>
<evidence type="ECO:0000256" key="3">
    <source>
        <dbReference type="SAM" id="MobiDB-lite"/>
    </source>
</evidence>
<dbReference type="InterPro" id="IPR017871">
    <property type="entry name" value="ABC_transporter-like_CS"/>
</dbReference>
<dbReference type="GO" id="GO:0005524">
    <property type="term" value="F:ATP binding"/>
    <property type="evidence" value="ECO:0007669"/>
    <property type="project" value="UniProtKB-KW"/>
</dbReference>
<evidence type="ECO:0000313" key="6">
    <source>
        <dbReference type="Proteomes" id="UP000178735"/>
    </source>
</evidence>
<dbReference type="SMART" id="SM00382">
    <property type="entry name" value="AAA"/>
    <property type="match status" value="2"/>
</dbReference>
<feature type="domain" description="ABC transporter" evidence="4">
    <location>
        <begin position="306"/>
        <end position="517"/>
    </location>
</feature>
<dbReference type="PANTHER" id="PTHR42855:SF1">
    <property type="entry name" value="ABC TRANSPORTER DOMAIN-CONTAINING PROTEIN"/>
    <property type="match status" value="1"/>
</dbReference>
<name>A0A1F7WWC2_9BACT</name>
<accession>A0A1F7WWC2</accession>
<sequence>MKNPCRIKTGGIFMLKISFNKIKKYYGDRLLFECGSLAIYSGEKVAVAGINGAGKTTLLDIMAGVTAPDEGVAYIRGEVSYARQLEDDPGFKDSGAICGRTAAEFGAPADYETHLSGGEKTRRRVAAALENAGDILILDEPTSNLDIGAIELLEKKLLEFDGTLIIVSHDRMLLDKVCTRVVEIENSKINDFEGNFASYEYQKNLIFERARFEHEDYVSEKKRLEKAVVDKKQKSKEMRKTPKRMGNSEARLHTRGINSKKKKLDGAAEALKSRLAQLEVKERPYRPPSVRVSVPEHGRVHSRAVASCDSLTKSFGGKIIFDDARFELPSTAKTSLVGPNGSGKTTLVKMILERSGGIWVSERARTGYFGQGFETLDPEKTILENVLVSSVHSETAVRTLLACMLFRREEVYKKVSLLSGGERVKAAIAKILLGEFNYLILDEPTNYLDVFSLAALEELLADYDGGMLICSHDRRFIDAVADRTLIMDEVTKKIITYEGRYADYINKHLNNDFSPPAGYKLIDQL</sequence>
<dbReference type="InterPro" id="IPR027417">
    <property type="entry name" value="P-loop_NTPase"/>
</dbReference>
<keyword evidence="1" id="KW-0547">Nucleotide-binding</keyword>
<dbReference type="NCBIfam" id="NF000355">
    <property type="entry name" value="ribo_prot_ABC_F"/>
    <property type="match status" value="1"/>
</dbReference>
<dbReference type="PROSITE" id="PS00211">
    <property type="entry name" value="ABC_TRANSPORTER_1"/>
    <property type="match status" value="1"/>
</dbReference>
<dbReference type="SUPFAM" id="SSF52540">
    <property type="entry name" value="P-loop containing nucleoside triphosphate hydrolases"/>
    <property type="match status" value="2"/>
</dbReference>
<dbReference type="AlphaFoldDB" id="A0A1F7WWC2"/>
<protein>
    <recommendedName>
        <fullName evidence="4">ABC transporter domain-containing protein</fullName>
    </recommendedName>
</protein>
<dbReference type="EMBL" id="MGFH01000065">
    <property type="protein sequence ID" value="OGM06385.1"/>
    <property type="molecule type" value="Genomic_DNA"/>
</dbReference>